<comment type="caution">
    <text evidence="2">The sequence shown here is derived from an EMBL/GenBank/DDBJ whole genome shotgun (WGS) entry which is preliminary data.</text>
</comment>
<dbReference type="Proteomes" id="UP000305654">
    <property type="component" value="Unassembled WGS sequence"/>
</dbReference>
<evidence type="ECO:0000313" key="2">
    <source>
        <dbReference type="EMBL" id="TLU74395.1"/>
    </source>
</evidence>
<dbReference type="Pfam" id="PF00753">
    <property type="entry name" value="Lactamase_B"/>
    <property type="match status" value="1"/>
</dbReference>
<dbReference type="SUPFAM" id="SSF56281">
    <property type="entry name" value="Metallo-hydrolase/oxidoreductase"/>
    <property type="match status" value="1"/>
</dbReference>
<dbReference type="InterPro" id="IPR050855">
    <property type="entry name" value="NDM-1-like"/>
</dbReference>
<evidence type="ECO:0000313" key="3">
    <source>
        <dbReference type="Proteomes" id="UP000305654"/>
    </source>
</evidence>
<dbReference type="SMART" id="SM00849">
    <property type="entry name" value="Lactamase_B"/>
    <property type="match status" value="1"/>
</dbReference>
<dbReference type="InterPro" id="IPR001279">
    <property type="entry name" value="Metallo-B-lactamas"/>
</dbReference>
<dbReference type="RefSeq" id="WP_138324646.1">
    <property type="nucleotide sequence ID" value="NZ_VCDI01000001.1"/>
</dbReference>
<reference evidence="2 3" key="1">
    <citation type="submission" date="2019-05" db="EMBL/GenBank/DDBJ databases">
        <authorList>
            <person name="Pankratov T."/>
            <person name="Grouzdev D."/>
        </authorList>
    </citation>
    <scope>NUCLEOTIDE SEQUENCE [LARGE SCALE GENOMIC DNA]</scope>
    <source>
        <strain evidence="2 3">KEBCLARHB70R</strain>
    </source>
</reference>
<dbReference type="PANTHER" id="PTHR42951:SF17">
    <property type="entry name" value="METALLO-BETA-LACTAMASE DOMAIN-CONTAINING PROTEIN"/>
    <property type="match status" value="1"/>
</dbReference>
<feature type="domain" description="Metallo-beta-lactamase" evidence="1">
    <location>
        <begin position="34"/>
        <end position="256"/>
    </location>
</feature>
<name>A0A5R9J9Z1_9PROT</name>
<keyword evidence="2" id="KW-0378">Hydrolase</keyword>
<gene>
    <name evidence="2" type="ORF">FE263_04215</name>
</gene>
<sequence>MQQIPLDPSAVTGTDTGSGVIEIRPDVAYRSLTLVNVAFIGPVGAVDRDWLLVDAGLSGSEPEIVAAAAHRFGAASRPAAIILTHAHFDHVGAVLDLSERWDVPVFAHPLEHPYLDGSARYPAPDPKVGGGLMSLLSPIYERGPIDLGDRLRALPEDGSLPKTKASLFHAAASGAWRWLHTPGHSVGHVSLWREADRTLLAADAVITTAQESAYAVAMSRTELHGPPMYFTHDWAAARGSVERLAALQPDIMLSGHGKAVAGPAMRQALHDLSHDFDSIAYPADAHYLLHPARAEDGSAYVAPD</sequence>
<organism evidence="2 3">
    <name type="scientific">Lichenicoccus roseus</name>
    <dbReference type="NCBI Taxonomy" id="2683649"/>
    <lineage>
        <taxon>Bacteria</taxon>
        <taxon>Pseudomonadati</taxon>
        <taxon>Pseudomonadota</taxon>
        <taxon>Alphaproteobacteria</taxon>
        <taxon>Acetobacterales</taxon>
        <taxon>Acetobacteraceae</taxon>
        <taxon>Lichenicoccus</taxon>
    </lineage>
</organism>
<dbReference type="AlphaFoldDB" id="A0A5R9J9Z1"/>
<dbReference type="PANTHER" id="PTHR42951">
    <property type="entry name" value="METALLO-BETA-LACTAMASE DOMAIN-CONTAINING"/>
    <property type="match status" value="1"/>
</dbReference>
<dbReference type="CDD" id="cd07721">
    <property type="entry name" value="yflN-like_MBL-fold"/>
    <property type="match status" value="1"/>
</dbReference>
<dbReference type="Gene3D" id="3.60.15.10">
    <property type="entry name" value="Ribonuclease Z/Hydroxyacylglutathione hydrolase-like"/>
    <property type="match status" value="1"/>
</dbReference>
<dbReference type="GO" id="GO:0016787">
    <property type="term" value="F:hydrolase activity"/>
    <property type="evidence" value="ECO:0007669"/>
    <property type="project" value="UniProtKB-KW"/>
</dbReference>
<dbReference type="OrthoDB" id="7253658at2"/>
<evidence type="ECO:0000259" key="1">
    <source>
        <dbReference type="SMART" id="SM00849"/>
    </source>
</evidence>
<accession>A0A5R9J9Z1</accession>
<proteinExistence type="predicted"/>
<dbReference type="InterPro" id="IPR036866">
    <property type="entry name" value="RibonucZ/Hydroxyglut_hydro"/>
</dbReference>
<dbReference type="EMBL" id="VCDI01000001">
    <property type="protein sequence ID" value="TLU74395.1"/>
    <property type="molecule type" value="Genomic_DNA"/>
</dbReference>
<protein>
    <submittedName>
        <fullName evidence="2">MBL fold metallo-hydrolase</fullName>
    </submittedName>
</protein>
<keyword evidence="3" id="KW-1185">Reference proteome</keyword>